<feature type="compositionally biased region" description="Low complexity" evidence="1">
    <location>
        <begin position="1"/>
        <end position="16"/>
    </location>
</feature>
<accession>A0ABQ2V9K1</accession>
<keyword evidence="3" id="KW-1185">Reference proteome</keyword>
<evidence type="ECO:0000313" key="3">
    <source>
        <dbReference type="Proteomes" id="UP000654471"/>
    </source>
</evidence>
<evidence type="ECO:0000313" key="2">
    <source>
        <dbReference type="EMBL" id="GGU73087.1"/>
    </source>
</evidence>
<reference evidence="3" key="1">
    <citation type="journal article" date="2019" name="Int. J. Syst. Evol. Microbiol.">
        <title>The Global Catalogue of Microorganisms (GCM) 10K type strain sequencing project: providing services to taxonomists for standard genome sequencing and annotation.</title>
        <authorList>
            <consortium name="The Broad Institute Genomics Platform"/>
            <consortium name="The Broad Institute Genome Sequencing Center for Infectious Disease"/>
            <person name="Wu L."/>
            <person name="Ma J."/>
        </authorList>
    </citation>
    <scope>NUCLEOTIDE SEQUENCE [LARGE SCALE GENOMIC DNA]</scope>
    <source>
        <strain evidence="3">JCM 3399</strain>
    </source>
</reference>
<comment type="caution">
    <text evidence="2">The sequence shown here is derived from an EMBL/GenBank/DDBJ whole genome shotgun (WGS) entry which is preliminary data.</text>
</comment>
<organism evidence="2 3">
    <name type="scientific">Streptomyces albospinus</name>
    <dbReference type="NCBI Taxonomy" id="285515"/>
    <lineage>
        <taxon>Bacteria</taxon>
        <taxon>Bacillati</taxon>
        <taxon>Actinomycetota</taxon>
        <taxon>Actinomycetes</taxon>
        <taxon>Kitasatosporales</taxon>
        <taxon>Streptomycetaceae</taxon>
        <taxon>Streptomyces</taxon>
    </lineage>
</organism>
<sequence length="105" mass="10524">MTAVRAASARKAAATGRRPREEGAGAASASSTPDGAMDSVQAAEAVEVGGVESGIGPPYGPGPRRPPRTAGSGAGREGEEHGQGWALRHPVTSSSADHPNPVKRM</sequence>
<proteinExistence type="predicted"/>
<feature type="compositionally biased region" description="Low complexity" evidence="1">
    <location>
        <begin position="24"/>
        <end position="33"/>
    </location>
</feature>
<feature type="region of interest" description="Disordered" evidence="1">
    <location>
        <begin position="1"/>
        <end position="105"/>
    </location>
</feature>
<feature type="compositionally biased region" description="Low complexity" evidence="1">
    <location>
        <begin position="42"/>
        <end position="56"/>
    </location>
</feature>
<dbReference type="EMBL" id="BMRP01000015">
    <property type="protein sequence ID" value="GGU73087.1"/>
    <property type="molecule type" value="Genomic_DNA"/>
</dbReference>
<evidence type="ECO:0000256" key="1">
    <source>
        <dbReference type="SAM" id="MobiDB-lite"/>
    </source>
</evidence>
<protein>
    <submittedName>
        <fullName evidence="2">Uncharacterized protein</fullName>
    </submittedName>
</protein>
<name>A0ABQ2V9K1_9ACTN</name>
<gene>
    <name evidence="2" type="ORF">GCM10010211_43680</name>
</gene>
<dbReference type="Proteomes" id="UP000654471">
    <property type="component" value="Unassembled WGS sequence"/>
</dbReference>